<dbReference type="EMBL" id="JACGWO010000001">
    <property type="protein sequence ID" value="KAK4436772.1"/>
    <property type="molecule type" value="Genomic_DNA"/>
</dbReference>
<sequence>MKLILHSIRYGYKPKKSEVVHRLWELADSEEAIIYLSDCRSPVVVGAAGVSSEIGRNFREKCSAKKGRLGFDFQWLQTSIPSASLVESEHARHGCDENRAAVTTMVSVSLNAPSVNFRQTAGVAG</sequence>
<protein>
    <submittedName>
        <fullName evidence="1">Uncharacterized protein</fullName>
    </submittedName>
</protein>
<keyword evidence="2" id="KW-1185">Reference proteome</keyword>
<reference evidence="1" key="2">
    <citation type="journal article" date="2024" name="Plant">
        <title>Genomic evolution and insights into agronomic trait innovations of Sesamum species.</title>
        <authorList>
            <person name="Miao H."/>
            <person name="Wang L."/>
            <person name="Qu L."/>
            <person name="Liu H."/>
            <person name="Sun Y."/>
            <person name="Le M."/>
            <person name="Wang Q."/>
            <person name="Wei S."/>
            <person name="Zheng Y."/>
            <person name="Lin W."/>
            <person name="Duan Y."/>
            <person name="Cao H."/>
            <person name="Xiong S."/>
            <person name="Wang X."/>
            <person name="Wei L."/>
            <person name="Li C."/>
            <person name="Ma Q."/>
            <person name="Ju M."/>
            <person name="Zhao R."/>
            <person name="Li G."/>
            <person name="Mu C."/>
            <person name="Tian Q."/>
            <person name="Mei H."/>
            <person name="Zhang T."/>
            <person name="Gao T."/>
            <person name="Zhang H."/>
        </authorList>
    </citation>
    <scope>NUCLEOTIDE SEQUENCE</scope>
    <source>
        <strain evidence="1">3651</strain>
    </source>
</reference>
<evidence type="ECO:0000313" key="2">
    <source>
        <dbReference type="Proteomes" id="UP001293254"/>
    </source>
</evidence>
<name>A0AAE2CW60_9LAMI</name>
<gene>
    <name evidence="1" type="ORF">Salat_0011100</name>
</gene>
<reference evidence="1" key="1">
    <citation type="submission" date="2020-06" db="EMBL/GenBank/DDBJ databases">
        <authorList>
            <person name="Li T."/>
            <person name="Hu X."/>
            <person name="Zhang T."/>
            <person name="Song X."/>
            <person name="Zhang H."/>
            <person name="Dai N."/>
            <person name="Sheng W."/>
            <person name="Hou X."/>
            <person name="Wei L."/>
        </authorList>
    </citation>
    <scope>NUCLEOTIDE SEQUENCE</scope>
    <source>
        <strain evidence="1">3651</strain>
        <tissue evidence="1">Leaf</tissue>
    </source>
</reference>
<evidence type="ECO:0000313" key="1">
    <source>
        <dbReference type="EMBL" id="KAK4436772.1"/>
    </source>
</evidence>
<dbReference type="Proteomes" id="UP001293254">
    <property type="component" value="Unassembled WGS sequence"/>
</dbReference>
<comment type="caution">
    <text evidence="1">The sequence shown here is derived from an EMBL/GenBank/DDBJ whole genome shotgun (WGS) entry which is preliminary data.</text>
</comment>
<accession>A0AAE2CW60</accession>
<proteinExistence type="predicted"/>
<dbReference type="AlphaFoldDB" id="A0AAE2CW60"/>
<organism evidence="1 2">
    <name type="scientific">Sesamum alatum</name>
    <dbReference type="NCBI Taxonomy" id="300844"/>
    <lineage>
        <taxon>Eukaryota</taxon>
        <taxon>Viridiplantae</taxon>
        <taxon>Streptophyta</taxon>
        <taxon>Embryophyta</taxon>
        <taxon>Tracheophyta</taxon>
        <taxon>Spermatophyta</taxon>
        <taxon>Magnoliopsida</taxon>
        <taxon>eudicotyledons</taxon>
        <taxon>Gunneridae</taxon>
        <taxon>Pentapetalae</taxon>
        <taxon>asterids</taxon>
        <taxon>lamiids</taxon>
        <taxon>Lamiales</taxon>
        <taxon>Pedaliaceae</taxon>
        <taxon>Sesamum</taxon>
    </lineage>
</organism>